<dbReference type="Proteomes" id="UP000615755">
    <property type="component" value="Unassembled WGS sequence"/>
</dbReference>
<dbReference type="EMBL" id="AQGV01000015">
    <property type="protein sequence ID" value="MBE0370420.1"/>
    <property type="molecule type" value="Genomic_DNA"/>
</dbReference>
<organism evidence="2 3">
    <name type="scientific">Pseudoalteromonas aurantia 208</name>
    <dbReference type="NCBI Taxonomy" id="1314867"/>
    <lineage>
        <taxon>Bacteria</taxon>
        <taxon>Pseudomonadati</taxon>
        <taxon>Pseudomonadota</taxon>
        <taxon>Gammaproteobacteria</taxon>
        <taxon>Alteromonadales</taxon>
        <taxon>Pseudoalteromonadaceae</taxon>
        <taxon>Pseudoalteromonas</taxon>
    </lineage>
</organism>
<evidence type="ECO:0000313" key="2">
    <source>
        <dbReference type="EMBL" id="MBE0370420.1"/>
    </source>
</evidence>
<keyword evidence="1" id="KW-0732">Signal</keyword>
<feature type="signal peptide" evidence="1">
    <location>
        <begin position="1"/>
        <end position="24"/>
    </location>
</feature>
<reference evidence="2 3" key="1">
    <citation type="submission" date="2015-03" db="EMBL/GenBank/DDBJ databases">
        <title>Genome sequence of Pseudoalteromonas aurantia.</title>
        <authorList>
            <person name="Xie B.-B."/>
            <person name="Rong J.-C."/>
            <person name="Qin Q.-L."/>
            <person name="Zhang Y.-Z."/>
        </authorList>
    </citation>
    <scope>NUCLEOTIDE SEQUENCE [LARGE SCALE GENOMIC DNA]</scope>
    <source>
        <strain evidence="2 3">208</strain>
    </source>
</reference>
<proteinExistence type="predicted"/>
<gene>
    <name evidence="2" type="ORF">PAUR_b0462</name>
</gene>
<sequence>MNVYSNTLLLTLLFMLMLVSGCSAFVYDQPAEVKVRQEKSNDLAKQSHIKGDAYSAKIKNSESTLVRHVQVTPSDRIKLKGHTIKKGDRVYNITTGQIGTVTGEFVVELYGSQQAPDIKQFVKQPVTGAIVRYKVISTDVDLLSRLESLRGSEAVKSVELQIFYNGRVNNEY</sequence>
<comment type="caution">
    <text evidence="2">The sequence shown here is derived from an EMBL/GenBank/DDBJ whole genome shotgun (WGS) entry which is preliminary data.</text>
</comment>
<dbReference type="RefSeq" id="WP_192509535.1">
    <property type="nucleotide sequence ID" value="NZ_AQGV01000015.1"/>
</dbReference>
<evidence type="ECO:0000313" key="3">
    <source>
        <dbReference type="Proteomes" id="UP000615755"/>
    </source>
</evidence>
<accession>A0ABR9EHF5</accession>
<evidence type="ECO:0000256" key="1">
    <source>
        <dbReference type="SAM" id="SignalP"/>
    </source>
</evidence>
<protein>
    <recommendedName>
        <fullName evidence="4">Lipoprotein</fullName>
    </recommendedName>
</protein>
<feature type="chain" id="PRO_5047327787" description="Lipoprotein" evidence="1">
    <location>
        <begin position="25"/>
        <end position="172"/>
    </location>
</feature>
<keyword evidence="3" id="KW-1185">Reference proteome</keyword>
<evidence type="ECO:0008006" key="4">
    <source>
        <dbReference type="Google" id="ProtNLM"/>
    </source>
</evidence>
<name>A0ABR9EHF5_9GAMM</name>